<sequence>MSRGWLTPPVLGWVAFMKDERIRRRPAEQRAVLDFQARCFYLTRQNLPGPEMARWLLANLDAIVAACADDGPFLYAVHANQIKKMTI</sequence>
<proteinExistence type="predicted"/>
<dbReference type="RefSeq" id="WP_101830551.1">
    <property type="nucleotide sequence ID" value="NZ_FZMO01000051.1"/>
</dbReference>
<dbReference type="AlphaFoldDB" id="A0A2I2KLL9"/>
<evidence type="ECO:0000313" key="1">
    <source>
        <dbReference type="EMBL" id="SNQ46549.1"/>
    </source>
</evidence>
<dbReference type="EMBL" id="FZMO01000051">
    <property type="protein sequence ID" value="SNQ46549.1"/>
    <property type="molecule type" value="Genomic_DNA"/>
</dbReference>
<keyword evidence="2" id="KW-1185">Reference proteome</keyword>
<gene>
    <name evidence="1" type="ORF">FRACA_1440013</name>
</gene>
<evidence type="ECO:0000313" key="2">
    <source>
        <dbReference type="Proteomes" id="UP000234331"/>
    </source>
</evidence>
<protein>
    <submittedName>
        <fullName evidence="1">Uncharacterized protein</fullName>
    </submittedName>
</protein>
<dbReference type="Proteomes" id="UP000234331">
    <property type="component" value="Unassembled WGS sequence"/>
</dbReference>
<dbReference type="OrthoDB" id="5116334at2"/>
<name>A0A2I2KLL9_9ACTN</name>
<reference evidence="1 2" key="1">
    <citation type="submission" date="2017-06" db="EMBL/GenBank/DDBJ databases">
        <authorList>
            <person name="Kim H.J."/>
            <person name="Triplett B.A."/>
        </authorList>
    </citation>
    <scope>NUCLEOTIDE SEQUENCE [LARGE SCALE GENOMIC DNA]</scope>
    <source>
        <strain evidence="1">FRACA_ARgP5</strain>
    </source>
</reference>
<accession>A0A2I2KLL9</accession>
<organism evidence="1 2">
    <name type="scientific">Frankia canadensis</name>
    <dbReference type="NCBI Taxonomy" id="1836972"/>
    <lineage>
        <taxon>Bacteria</taxon>
        <taxon>Bacillati</taxon>
        <taxon>Actinomycetota</taxon>
        <taxon>Actinomycetes</taxon>
        <taxon>Frankiales</taxon>
        <taxon>Frankiaceae</taxon>
        <taxon>Frankia</taxon>
    </lineage>
</organism>